<dbReference type="EMBL" id="PKSL01000182">
    <property type="protein sequence ID" value="POW00263.1"/>
    <property type="molecule type" value="Genomic_DNA"/>
</dbReference>
<dbReference type="Proteomes" id="UP000239156">
    <property type="component" value="Unassembled WGS sequence"/>
</dbReference>
<feature type="region of interest" description="Disordered" evidence="1">
    <location>
        <begin position="270"/>
        <end position="294"/>
    </location>
</feature>
<feature type="compositionally biased region" description="Acidic residues" evidence="1">
    <location>
        <begin position="270"/>
        <end position="286"/>
    </location>
</feature>
<evidence type="ECO:0000256" key="1">
    <source>
        <dbReference type="SAM" id="MobiDB-lite"/>
    </source>
</evidence>
<evidence type="ECO:0000313" key="3">
    <source>
        <dbReference type="Proteomes" id="UP000239156"/>
    </source>
</evidence>
<keyword evidence="3" id="KW-1185">Reference proteome</keyword>
<sequence>MDDSSQLIKGQGNLVVNGFERLIQKCNTPSDSEYDQILGQISNSRTLPINMEKDLFNHLHSRLLPLLEQQITYLSSLLDPTELKSQPRQMLGLILEIQPELGRTLDQIQMELKTNCLIRSTISISKNTKNLEKMVYTGPSNLPLQKFKVPQGRKYVIDQTTYSCREIKHTIRWLEGSKLDLVQYQWPDQITDLDGFLTDLLSLINLPTNPTDRDIQLSQLGRMPAQPLSIQARILCAWSSSHNLTKLKDSMGWIHYELGELLTLLKKYDDENENEGEDEDEDEDQVDQANVTSQDSKRVTASLKTCLQGYLLTVVLYFVLLIPQNINDHPYNQDYIRDWFTTWNNHFSIAICTLEGDAQSFDDHH</sequence>
<evidence type="ECO:0000313" key="2">
    <source>
        <dbReference type="EMBL" id="POW00263.1"/>
    </source>
</evidence>
<name>A0A2S4USJ7_9BASI</name>
<dbReference type="AlphaFoldDB" id="A0A2S4USJ7"/>
<gene>
    <name evidence="2" type="ORF">PSTT_13225</name>
</gene>
<proteinExistence type="predicted"/>
<dbReference type="VEuPathDB" id="FungiDB:PSHT_10841"/>
<protein>
    <submittedName>
        <fullName evidence="2">Uncharacterized protein</fullName>
    </submittedName>
</protein>
<comment type="caution">
    <text evidence="2">The sequence shown here is derived from an EMBL/GenBank/DDBJ whole genome shotgun (WGS) entry which is preliminary data.</text>
</comment>
<reference evidence="2" key="1">
    <citation type="submission" date="2017-12" db="EMBL/GenBank/DDBJ databases">
        <title>Gene loss provides genomic basis for host adaptation in cereal stripe rust fungi.</title>
        <authorList>
            <person name="Xia C."/>
        </authorList>
    </citation>
    <scope>NUCLEOTIDE SEQUENCE [LARGE SCALE GENOMIC DNA]</scope>
    <source>
        <strain evidence="2">93-210</strain>
    </source>
</reference>
<dbReference type="VEuPathDB" id="FungiDB:PSTT_13225"/>
<dbReference type="PANTHER" id="PTHR33069:SF3">
    <property type="entry name" value="DYNEIN HEAVY CHAIN TAIL DOMAIN-CONTAINING PROTEIN"/>
    <property type="match status" value="1"/>
</dbReference>
<dbReference type="PANTHER" id="PTHR33069">
    <property type="entry name" value="CHROMOSOME 7, WHOLE GENOME SHOTGUN SEQUENCE-RELATED"/>
    <property type="match status" value="1"/>
</dbReference>
<organism evidence="2 3">
    <name type="scientific">Puccinia striiformis</name>
    <dbReference type="NCBI Taxonomy" id="27350"/>
    <lineage>
        <taxon>Eukaryota</taxon>
        <taxon>Fungi</taxon>
        <taxon>Dikarya</taxon>
        <taxon>Basidiomycota</taxon>
        <taxon>Pucciniomycotina</taxon>
        <taxon>Pucciniomycetes</taxon>
        <taxon>Pucciniales</taxon>
        <taxon>Pucciniaceae</taxon>
        <taxon>Puccinia</taxon>
    </lineage>
</organism>
<accession>A0A2S4USJ7</accession>